<evidence type="ECO:0000313" key="2">
    <source>
        <dbReference type="EMBL" id="CAA9442780.1"/>
    </source>
</evidence>
<gene>
    <name evidence="2" type="ORF">AVDCRST_MAG14-108</name>
</gene>
<name>A0A6J4QFR3_9ACTN</name>
<feature type="transmembrane region" description="Helical" evidence="1">
    <location>
        <begin position="66"/>
        <end position="83"/>
    </location>
</feature>
<sequence length="214" mass="22716">MGLAIVSLIVLVLLGALAGLILTRVFGAAAARNQKRPGGGEDKDGRDLMGDDAEAKKTRGRMSRSFGWALAAFGILLAVVGAASSFDEVFMNDALPLAFLGTMLGVAAYMFGARRIGASAAVFSVAALIFLVGVSQGMLPGVERTDRNLPANEPNAQRPSGVDQRPYRRLGQLALHTNQFPRRGLFGSSVNRLLFALILLRAYQSNKTPKEANA</sequence>
<protein>
    <submittedName>
        <fullName evidence="2">Uncharacterized protein</fullName>
    </submittedName>
</protein>
<organism evidence="2">
    <name type="scientific">uncultured Rubrobacteraceae bacterium</name>
    <dbReference type="NCBI Taxonomy" id="349277"/>
    <lineage>
        <taxon>Bacteria</taxon>
        <taxon>Bacillati</taxon>
        <taxon>Actinomycetota</taxon>
        <taxon>Rubrobacteria</taxon>
        <taxon>Rubrobacterales</taxon>
        <taxon>Rubrobacteraceae</taxon>
        <taxon>environmental samples</taxon>
    </lineage>
</organism>
<feature type="transmembrane region" description="Helical" evidence="1">
    <location>
        <begin position="95"/>
        <end position="113"/>
    </location>
</feature>
<accession>A0A6J4QFR3</accession>
<feature type="transmembrane region" description="Helical" evidence="1">
    <location>
        <begin position="120"/>
        <end position="139"/>
    </location>
</feature>
<keyword evidence="1" id="KW-0812">Transmembrane</keyword>
<dbReference type="EMBL" id="CADCVG010000004">
    <property type="protein sequence ID" value="CAA9442780.1"/>
    <property type="molecule type" value="Genomic_DNA"/>
</dbReference>
<evidence type="ECO:0000256" key="1">
    <source>
        <dbReference type="SAM" id="Phobius"/>
    </source>
</evidence>
<keyword evidence="1" id="KW-1133">Transmembrane helix</keyword>
<reference evidence="2" key="1">
    <citation type="submission" date="2020-02" db="EMBL/GenBank/DDBJ databases">
        <authorList>
            <person name="Meier V. D."/>
        </authorList>
    </citation>
    <scope>NUCLEOTIDE SEQUENCE</scope>
    <source>
        <strain evidence="2">AVDCRST_MAG14</strain>
    </source>
</reference>
<feature type="transmembrane region" description="Helical" evidence="1">
    <location>
        <begin position="6"/>
        <end position="26"/>
    </location>
</feature>
<proteinExistence type="predicted"/>
<dbReference type="AlphaFoldDB" id="A0A6J4QFR3"/>
<keyword evidence="1" id="KW-0472">Membrane</keyword>